<dbReference type="Gene3D" id="1.10.260.40">
    <property type="entry name" value="lambda repressor-like DNA-binding domains"/>
    <property type="match status" value="1"/>
</dbReference>
<evidence type="ECO:0000313" key="2">
    <source>
        <dbReference type="EMBL" id="AQS55697.1"/>
    </source>
</evidence>
<accession>A0A1U9K6K9</accession>
<protein>
    <recommendedName>
        <fullName evidence="1">HTH cro/C1-type domain-containing protein</fullName>
    </recommendedName>
</protein>
<dbReference type="Proteomes" id="UP000188603">
    <property type="component" value="Chromosome"/>
</dbReference>
<gene>
    <name evidence="2" type="ORF">B0W44_07735</name>
</gene>
<reference evidence="2 3" key="1">
    <citation type="journal article" date="2015" name="Int. J. Syst. Evol. Microbiol.">
        <title>Novibacillus thermophilus gen. nov., sp. nov., a Gram-staining-negative and moderately thermophilic member of the family Thermoactinomycetaceae.</title>
        <authorList>
            <person name="Yang G."/>
            <person name="Chen J."/>
            <person name="Zhou S."/>
        </authorList>
    </citation>
    <scope>NUCLEOTIDE SEQUENCE [LARGE SCALE GENOMIC DNA]</scope>
    <source>
        <strain evidence="2 3">SG-1</strain>
    </source>
</reference>
<dbReference type="OrthoDB" id="9805309at2"/>
<dbReference type="STRING" id="1471761.B0W44_07735"/>
<organism evidence="2 3">
    <name type="scientific">Novibacillus thermophilus</name>
    <dbReference type="NCBI Taxonomy" id="1471761"/>
    <lineage>
        <taxon>Bacteria</taxon>
        <taxon>Bacillati</taxon>
        <taxon>Bacillota</taxon>
        <taxon>Bacilli</taxon>
        <taxon>Bacillales</taxon>
        <taxon>Thermoactinomycetaceae</taxon>
        <taxon>Novibacillus</taxon>
    </lineage>
</organism>
<evidence type="ECO:0000259" key="1">
    <source>
        <dbReference type="Pfam" id="PF13443"/>
    </source>
</evidence>
<proteinExistence type="predicted"/>
<dbReference type="InterPro" id="IPR001387">
    <property type="entry name" value="Cro/C1-type_HTH"/>
</dbReference>
<keyword evidence="3" id="KW-1185">Reference proteome</keyword>
<dbReference type="GO" id="GO:0003677">
    <property type="term" value="F:DNA binding"/>
    <property type="evidence" value="ECO:0007669"/>
    <property type="project" value="InterPro"/>
</dbReference>
<sequence length="75" mass="8672">MAISFKPLWVTLAHKGLTKKDLMEKCKIYPSTVSRMTHNQSVSLRVIERICTGLNCRIEHVVEITPDQPEEKQYT</sequence>
<dbReference type="Pfam" id="PF13443">
    <property type="entry name" value="HTH_26"/>
    <property type="match status" value="1"/>
</dbReference>
<dbReference type="KEGG" id="ntr:B0W44_07735"/>
<dbReference type="EMBL" id="CP019699">
    <property type="protein sequence ID" value="AQS55697.1"/>
    <property type="molecule type" value="Genomic_DNA"/>
</dbReference>
<name>A0A1U9K6K9_9BACL</name>
<dbReference type="AlphaFoldDB" id="A0A1U9K6K9"/>
<dbReference type="SUPFAM" id="SSF47413">
    <property type="entry name" value="lambda repressor-like DNA-binding domains"/>
    <property type="match status" value="1"/>
</dbReference>
<feature type="domain" description="HTH cro/C1-type" evidence="1">
    <location>
        <begin position="8"/>
        <end position="67"/>
    </location>
</feature>
<evidence type="ECO:0000313" key="3">
    <source>
        <dbReference type="Proteomes" id="UP000188603"/>
    </source>
</evidence>
<dbReference type="InterPro" id="IPR010982">
    <property type="entry name" value="Lambda_DNA-bd_dom_sf"/>
</dbReference>